<dbReference type="RefSeq" id="WP_074302220.1">
    <property type="nucleotide sequence ID" value="NZ_FSRU01000003.1"/>
</dbReference>
<keyword evidence="1" id="KW-0472">Membrane</keyword>
<sequence length="167" mass="17447">MEQYRAGQTVAVMPDRASTDTAATRYAEVWGDTVDLGHLAWSVVLGVGISVGAFLAGTSVLSSFVADGAIARAYAMLVGLAGCLVAGVVCAILFKPKREVVEHASDESERFHVLEQLAAESGGLGSISDLSPATRAEMKELGILELFVSYEATHGHAAPSPRQGEQA</sequence>
<name>A0A1N6LH62_9BURK</name>
<organism evidence="2 3">
    <name type="scientific">Paraburkholderia phenazinium</name>
    <dbReference type="NCBI Taxonomy" id="60549"/>
    <lineage>
        <taxon>Bacteria</taxon>
        <taxon>Pseudomonadati</taxon>
        <taxon>Pseudomonadota</taxon>
        <taxon>Betaproteobacteria</taxon>
        <taxon>Burkholderiales</taxon>
        <taxon>Burkholderiaceae</taxon>
        <taxon>Paraburkholderia</taxon>
    </lineage>
</organism>
<evidence type="ECO:0000256" key="1">
    <source>
        <dbReference type="SAM" id="Phobius"/>
    </source>
</evidence>
<keyword evidence="1" id="KW-0812">Transmembrane</keyword>
<evidence type="ECO:0000313" key="3">
    <source>
        <dbReference type="Proteomes" id="UP000185151"/>
    </source>
</evidence>
<feature type="transmembrane region" description="Helical" evidence="1">
    <location>
        <begin position="39"/>
        <end position="61"/>
    </location>
</feature>
<dbReference type="EMBL" id="FSRU01000003">
    <property type="protein sequence ID" value="SIO68075.1"/>
    <property type="molecule type" value="Genomic_DNA"/>
</dbReference>
<keyword evidence="3" id="KW-1185">Reference proteome</keyword>
<evidence type="ECO:0000313" key="2">
    <source>
        <dbReference type="EMBL" id="SIO68075.1"/>
    </source>
</evidence>
<proteinExistence type="predicted"/>
<feature type="transmembrane region" description="Helical" evidence="1">
    <location>
        <begin position="73"/>
        <end position="94"/>
    </location>
</feature>
<gene>
    <name evidence="2" type="ORF">SAMN05444165_7273</name>
</gene>
<protein>
    <submittedName>
        <fullName evidence="2">Uncharacterized protein</fullName>
    </submittedName>
</protein>
<dbReference type="AlphaFoldDB" id="A0A1N6LH62"/>
<keyword evidence="1" id="KW-1133">Transmembrane helix</keyword>
<reference evidence="2 3" key="1">
    <citation type="submission" date="2016-11" db="EMBL/GenBank/DDBJ databases">
        <authorList>
            <person name="Jaros S."/>
            <person name="Januszkiewicz K."/>
            <person name="Wedrychowicz H."/>
        </authorList>
    </citation>
    <scope>NUCLEOTIDE SEQUENCE [LARGE SCALE GENOMIC DNA]</scope>
    <source>
        <strain evidence="2 3">GAS95</strain>
    </source>
</reference>
<accession>A0A1N6LH62</accession>
<dbReference type="Proteomes" id="UP000185151">
    <property type="component" value="Unassembled WGS sequence"/>
</dbReference>